<evidence type="ECO:0000313" key="1">
    <source>
        <dbReference type="EnsemblMetazoa" id="GPPI033545-PA"/>
    </source>
</evidence>
<proteinExistence type="predicted"/>
<protein>
    <submittedName>
        <fullName evidence="1">Uncharacterized protein</fullName>
    </submittedName>
</protein>
<dbReference type="EnsemblMetazoa" id="GPPI033545-RA">
    <property type="protein sequence ID" value="GPPI033545-PA"/>
    <property type="gene ID" value="GPPI033545"/>
</dbReference>
<sequence>RAKPKLGTFETRLNIHNKHKSLISKKIQKSRSTNNVNTPVNPKFTIEQSVAFKARTQHALSFDK</sequence>
<dbReference type="Proteomes" id="UP000092460">
    <property type="component" value="Unassembled WGS sequence"/>
</dbReference>
<dbReference type="AlphaFoldDB" id="A0A1B0BL48"/>
<dbReference type="EMBL" id="JXJN01016208">
    <property type="status" value="NOT_ANNOTATED_CDS"/>
    <property type="molecule type" value="Genomic_DNA"/>
</dbReference>
<reference evidence="1" key="2">
    <citation type="submission" date="2020-05" db="UniProtKB">
        <authorList>
            <consortium name="EnsemblMetazoa"/>
        </authorList>
    </citation>
    <scope>IDENTIFICATION</scope>
    <source>
        <strain evidence="1">IAEA</strain>
    </source>
</reference>
<accession>A0A1B0BL48</accession>
<organism evidence="1 2">
    <name type="scientific">Glossina palpalis gambiensis</name>
    <dbReference type="NCBI Taxonomy" id="67801"/>
    <lineage>
        <taxon>Eukaryota</taxon>
        <taxon>Metazoa</taxon>
        <taxon>Ecdysozoa</taxon>
        <taxon>Arthropoda</taxon>
        <taxon>Hexapoda</taxon>
        <taxon>Insecta</taxon>
        <taxon>Pterygota</taxon>
        <taxon>Neoptera</taxon>
        <taxon>Endopterygota</taxon>
        <taxon>Diptera</taxon>
        <taxon>Brachycera</taxon>
        <taxon>Muscomorpha</taxon>
        <taxon>Hippoboscoidea</taxon>
        <taxon>Glossinidae</taxon>
        <taxon>Glossina</taxon>
    </lineage>
</organism>
<dbReference type="STRING" id="67801.A0A1B0BL48"/>
<keyword evidence="2" id="KW-1185">Reference proteome</keyword>
<name>A0A1B0BL48_9MUSC</name>
<dbReference type="VEuPathDB" id="VectorBase:GPPI033545"/>
<reference evidence="2" key="1">
    <citation type="submission" date="2015-01" db="EMBL/GenBank/DDBJ databases">
        <authorList>
            <person name="Aksoy S."/>
            <person name="Warren W."/>
            <person name="Wilson R.K."/>
        </authorList>
    </citation>
    <scope>NUCLEOTIDE SEQUENCE [LARGE SCALE GENOMIC DNA]</scope>
    <source>
        <strain evidence="2">IAEA</strain>
    </source>
</reference>
<evidence type="ECO:0000313" key="2">
    <source>
        <dbReference type="Proteomes" id="UP000092460"/>
    </source>
</evidence>